<dbReference type="SUPFAM" id="SSF81383">
    <property type="entry name" value="F-box domain"/>
    <property type="match status" value="1"/>
</dbReference>
<dbReference type="InterPro" id="IPR001810">
    <property type="entry name" value="F-box_dom"/>
</dbReference>
<reference evidence="2 3" key="1">
    <citation type="submission" date="2020-10" db="EMBL/GenBank/DDBJ databases">
        <title>Plant Genome Project.</title>
        <authorList>
            <person name="Zhang R.-G."/>
        </authorList>
    </citation>
    <scope>NUCLEOTIDE SEQUENCE [LARGE SCALE GENOMIC DNA]</scope>
    <source>
        <strain evidence="2">FAFU-HL-1</strain>
        <tissue evidence="2">Leaf</tissue>
    </source>
</reference>
<dbReference type="Gene3D" id="1.20.1280.50">
    <property type="match status" value="1"/>
</dbReference>
<dbReference type="InterPro" id="IPR025886">
    <property type="entry name" value="PP2-like"/>
</dbReference>
<evidence type="ECO:0000313" key="3">
    <source>
        <dbReference type="Proteomes" id="UP000657918"/>
    </source>
</evidence>
<name>A0A835J5C5_9ROSI</name>
<dbReference type="CDD" id="cd22162">
    <property type="entry name" value="F-box_AtSKIP3-like"/>
    <property type="match status" value="1"/>
</dbReference>
<dbReference type="OrthoDB" id="1918565at2759"/>
<dbReference type="Proteomes" id="UP000657918">
    <property type="component" value="Unassembled WGS sequence"/>
</dbReference>
<dbReference type="Pfam" id="PF00646">
    <property type="entry name" value="F-box"/>
    <property type="match status" value="1"/>
</dbReference>
<organism evidence="2 3">
    <name type="scientific">Salix dunnii</name>
    <dbReference type="NCBI Taxonomy" id="1413687"/>
    <lineage>
        <taxon>Eukaryota</taxon>
        <taxon>Viridiplantae</taxon>
        <taxon>Streptophyta</taxon>
        <taxon>Embryophyta</taxon>
        <taxon>Tracheophyta</taxon>
        <taxon>Spermatophyta</taxon>
        <taxon>Magnoliopsida</taxon>
        <taxon>eudicotyledons</taxon>
        <taxon>Gunneridae</taxon>
        <taxon>Pentapetalae</taxon>
        <taxon>rosids</taxon>
        <taxon>fabids</taxon>
        <taxon>Malpighiales</taxon>
        <taxon>Salicaceae</taxon>
        <taxon>Saliceae</taxon>
        <taxon>Salix</taxon>
    </lineage>
</organism>
<dbReference type="PANTHER" id="PTHR32278">
    <property type="entry name" value="F-BOX DOMAIN-CONTAINING PROTEIN"/>
    <property type="match status" value="1"/>
</dbReference>
<sequence length="1727" mass="198211">MKLRSGSVVGGVPLNDLPEECWANVLSFTTPRDVCRLSAVSPMFKLAAISNVVWERFLPSDVEYILSTSPDGSLLLESVSSKRELYFSLCDNPVLVDNGRRSFSLEKKSGKKRSMLSERDLVITWSHTPRYWKWNSNPASRFPEVAELITVCWLEIRGKINTSMLSPSILHTANLVFKFSMESYGFDDQPVEVAMKLDGDKICAPTVCWNEDRRGQQFRTARRPVDSLRRNVSARESDGHYPKERGDGWLEIELGDFSCKEGEDRELEMRVLDGTKNRKYGLIVEGIEIRPKEEVQVSNHTVDLKLEPQKEQSFFCSNDVHSFSLEKKSGKKRSMLSERDLVITWSHTPRYWKWNSNPASRFPEVAELITVCWLEIRGKINTSMLSPSILHTANLVFKFSMESYGFDDQPVEVAMKLDGDKICAPTVCWNEDRRGQQFRTARRPVDSLRRNVSARESDGHYPKERGDGWLEIELGDFSCKEGEDRELEMRVLDGTKNRKYGLIVEGIEIRPKEEVQVSNHTVDLKLEPQKEQSFFCSNDVHSFSLEKKSGKKRSMLSERDLVITWSHTPRYWKWNSNPASRFPEVAELITVCWLEIRGKINTSMLSPSILHTANLVFKFSMESYGFDDQPVEVAMKLDGDKICAPTVCWNEDRRGQQFRTARRPVDSLRRNVSARESDGHYPKERGDGWLEIELGDFSCKEGEDRELEMRVLDGTKNRKYGLIVEGIEIRPKEEVQVSNHTVDLKLEPQKEQSFFCSNDVHSFSLEKKSGKKRSMLSERDLVITWSHTPRYWKWNSNPASRFPEVAELITVCWLEIRGKINTSMLSPSILHTANLVFKFSMESYGFDDQPVEVAMKLDGDKICAPTVCWNEDRRGQQFRTARRPVDSLRRNVSARESDGHYPKERGDGWLEIELGDFSCKEGEDRELEMRVLDGTKNRKYGLIVEGIEIRPKEEVQVSNHTVDLKLEPQKEQSFFCSNDVHSFSLEKKSGKKRSMLSERDLVITWSHTPRYWKWNSNPASRFPEVAELITVCWLEIRGKINTSMLSPSILHTANLVFKFSMESYGFDDQPVEVAMKLDGDKICAPTVCWNEDRRGQQFRTARRPVDSLRRNVSARESDGHYPKERGDGWLEIELGDFSCKEGEDRELEMRVLDGTKNRKYGLIVEGIEIRPKEEVQVSNHTVDLKLEPQKEQSFFCSNDVHSFSLEKKSGKKRSMLSERDLVITWSHTPRYWKWNSNPASRFPEVAELITVCWLEIRGKINTSMLSPSILHTANLVFKFSMESYGFDDQPVEVAMKLDGDKICAPTVCWNEDRRGQQFRTARRPVDSLRRNVSARESDGHYPKERGDGWLEIELGDFSCKEGEDRELEMRVLDGTKNRKYGLIVEGIEIRPKEEESDVVWERFLPLDYHSIISKSDASSMLLSSASSKKHLYLMLCEKPLIIEGGKKSFSLEKKSGKRCYMLSARDLMIVWGDTPPYWRWNSDPSSRFGEVAELISVCWLEIRGKINATMLSPATFYTAYLVFRPTGGFYGLDYHPVEVRVGLVGSESGKRNVYLDSESGWKQQYQRRHIGLFNRGRIAGTPAFEPARENNGQYPKKRGDGWLEIELGEFFCKEGEDGELEMSVQEVKSGNWKGGLIVEGIEIRPKEAWDVKMLKSKPALSSSLLILFDCHGRTLEEVEFDGLQRCSSSSSGGITIIGLRHESQVIHCSSTQEPKLVAGSLDFSEAE</sequence>
<accession>A0A835J5C5</accession>
<keyword evidence="3" id="KW-1185">Reference proteome</keyword>
<dbReference type="Pfam" id="PF14299">
    <property type="entry name" value="PP2"/>
    <property type="match status" value="7"/>
</dbReference>
<evidence type="ECO:0000313" key="2">
    <source>
        <dbReference type="EMBL" id="KAF9662039.1"/>
    </source>
</evidence>
<comment type="caution">
    <text evidence="2">The sequence shown here is derived from an EMBL/GenBank/DDBJ whole genome shotgun (WGS) entry which is preliminary data.</text>
</comment>
<dbReference type="PROSITE" id="PS50181">
    <property type="entry name" value="FBOX"/>
    <property type="match status" value="1"/>
</dbReference>
<evidence type="ECO:0000259" key="1">
    <source>
        <dbReference type="PROSITE" id="PS50181"/>
    </source>
</evidence>
<feature type="domain" description="F-box" evidence="1">
    <location>
        <begin position="11"/>
        <end position="57"/>
    </location>
</feature>
<proteinExistence type="predicted"/>
<dbReference type="PANTHER" id="PTHR32278:SF143">
    <property type="entry name" value="F-BOX PROTEIN PP2-B1"/>
    <property type="match status" value="1"/>
</dbReference>
<protein>
    <recommendedName>
        <fullName evidence="1">F-box domain-containing protein</fullName>
    </recommendedName>
</protein>
<dbReference type="EMBL" id="JADGMS010000018">
    <property type="protein sequence ID" value="KAF9662039.1"/>
    <property type="molecule type" value="Genomic_DNA"/>
</dbReference>
<dbReference type="InterPro" id="IPR036047">
    <property type="entry name" value="F-box-like_dom_sf"/>
</dbReference>
<gene>
    <name evidence="2" type="ORF">SADUNF_Sadunf18G0011600</name>
</gene>